<feature type="transmembrane region" description="Helical" evidence="8">
    <location>
        <begin position="255"/>
        <end position="278"/>
    </location>
</feature>
<evidence type="ECO:0000256" key="6">
    <source>
        <dbReference type="ARBA" id="ARBA00022989"/>
    </source>
</evidence>
<evidence type="ECO:0000256" key="4">
    <source>
        <dbReference type="ARBA" id="ARBA00022475"/>
    </source>
</evidence>
<comment type="similarity">
    <text evidence="2">Belongs to the amino acid-polyamine-organocation (APC) superfamily. L-type amino acid transporter (LAT) (TC 2.A.3.8) family.</text>
</comment>
<proteinExistence type="evidence at transcript level"/>
<dbReference type="AlphaFoldDB" id="A0A0H3YJ06"/>
<keyword evidence="6 8" id="KW-1133">Transmembrane helix</keyword>
<dbReference type="PANTHER" id="PTHR11785:SF531">
    <property type="entry name" value="LARGE NEUTRAL AMINO ACIDS TRANSPORTER SMALL SUBUNIT 1"/>
    <property type="match status" value="1"/>
</dbReference>
<dbReference type="InterPro" id="IPR050598">
    <property type="entry name" value="AminoAcid_Transporter"/>
</dbReference>
<sequence length="491" mass="54911">MPPENSSQCATEENYSGNQKKSEKLELKKTIGLLNGVTLIVGSMIGSGIFISPSGVFLKTGSIGSALIIWFLCGIYSLIGAYCYAELGCMIKRSSGDYAYVYEAFGPIMGFIRLWVDVLVTRPCSIAIVSLTFAQYFLEPFYYLCDQPLLAKQLLAAGCILIITFVNCWSVKASTRVQDICTYAKVSALIIIIMTGIVKLGMGYTINWESPFEGTTTNAGDMTMAFYTGLFAYTGWSYLNCMVEEMKDPVKDMPRAIFISCGLVTLIYVLANVSYFTILSKSEIFESNALAVRIGYQMYGVMWWIIPLFVALSTFGGVNGTILTTSRIFLVAAQIDQMPKCLAMINTKFSTPIPSVLFVAIVSLGYLLFPDIFTLMNYVGFVTWLTFGLAVLSLIYFRIKWKKVERPIRVNIVFPIIYLAVTVFLIIFAFIGGPFESMMGTLIMMSAIPVYWICVLWKRKPKRFNRMLESINISVQKMFMVILPAMPEKAM</sequence>
<comment type="subcellular location">
    <subcellularLocation>
        <location evidence="1">Cell membrane</location>
        <topology evidence="1">Multi-pass membrane protein</topology>
    </subcellularLocation>
</comment>
<feature type="transmembrane region" description="Helical" evidence="8">
    <location>
        <begin position="409"/>
        <end position="431"/>
    </location>
</feature>
<dbReference type="Pfam" id="PF13520">
    <property type="entry name" value="AA_permease_2"/>
    <property type="match status" value="1"/>
</dbReference>
<evidence type="ECO:0000256" key="5">
    <source>
        <dbReference type="ARBA" id="ARBA00022692"/>
    </source>
</evidence>
<feature type="transmembrane region" description="Helical" evidence="8">
    <location>
        <begin position="224"/>
        <end position="243"/>
    </location>
</feature>
<evidence type="ECO:0000256" key="8">
    <source>
        <dbReference type="SAM" id="Phobius"/>
    </source>
</evidence>
<feature type="transmembrane region" description="Helical" evidence="8">
    <location>
        <begin position="437"/>
        <end position="457"/>
    </location>
</feature>
<accession>A0A0H3YJ06</accession>
<evidence type="ECO:0000313" key="9">
    <source>
        <dbReference type="EMBL" id="AKN21454.1"/>
    </source>
</evidence>
<feature type="transmembrane region" description="Helical" evidence="8">
    <location>
        <begin position="351"/>
        <end position="369"/>
    </location>
</feature>
<name>A0A0H3YJ06_SCHMD</name>
<feature type="transmembrane region" description="Helical" evidence="8">
    <location>
        <begin position="375"/>
        <end position="397"/>
    </location>
</feature>
<keyword evidence="3" id="KW-0813">Transport</keyword>
<dbReference type="InterPro" id="IPR002293">
    <property type="entry name" value="AA/rel_permease1"/>
</dbReference>
<evidence type="ECO:0000256" key="3">
    <source>
        <dbReference type="ARBA" id="ARBA00022448"/>
    </source>
</evidence>
<keyword evidence="4" id="KW-1003">Cell membrane</keyword>
<feature type="transmembrane region" description="Helical" evidence="8">
    <location>
        <begin position="183"/>
        <end position="204"/>
    </location>
</feature>
<feature type="transmembrane region" description="Helical" evidence="8">
    <location>
        <begin position="301"/>
        <end position="330"/>
    </location>
</feature>
<dbReference type="PIRSF" id="PIRSF006060">
    <property type="entry name" value="AA_transporter"/>
    <property type="match status" value="1"/>
</dbReference>
<keyword evidence="7 8" id="KW-0472">Membrane</keyword>
<feature type="transmembrane region" description="Helical" evidence="8">
    <location>
        <begin position="150"/>
        <end position="171"/>
    </location>
</feature>
<protein>
    <submittedName>
        <fullName evidence="9">Slc7a-10</fullName>
    </submittedName>
</protein>
<organism evidence="9">
    <name type="scientific">Schmidtea mediterranea</name>
    <name type="common">Freshwater planarian flatworm</name>
    <dbReference type="NCBI Taxonomy" id="79327"/>
    <lineage>
        <taxon>Eukaryota</taxon>
        <taxon>Metazoa</taxon>
        <taxon>Spiralia</taxon>
        <taxon>Lophotrochozoa</taxon>
        <taxon>Platyhelminthes</taxon>
        <taxon>Rhabditophora</taxon>
        <taxon>Seriata</taxon>
        <taxon>Tricladida</taxon>
        <taxon>Continenticola</taxon>
        <taxon>Geoplanoidea</taxon>
        <taxon>Dugesiidae</taxon>
        <taxon>Schmidtea</taxon>
    </lineage>
</organism>
<reference evidence="9" key="1">
    <citation type="journal article" date="2015" name="Elife">
        <title>Stem cells and fluid flow drive cyst formation in an invertebrate excretory organ.</title>
        <authorList>
            <person name="Thi-Kim Vu H."/>
            <person name="Rink J.C."/>
            <person name="McKinney S.A."/>
            <person name="McClain M."/>
            <person name="Lakshmanaperumal N."/>
            <person name="Alexander R."/>
            <person name="Sanchez Alvarado A."/>
        </authorList>
    </citation>
    <scope>NUCLEOTIDE SEQUENCE</scope>
</reference>
<keyword evidence="5 8" id="KW-0812">Transmembrane</keyword>
<dbReference type="PANTHER" id="PTHR11785">
    <property type="entry name" value="AMINO ACID TRANSPORTER"/>
    <property type="match status" value="1"/>
</dbReference>
<dbReference type="GO" id="GO:0005886">
    <property type="term" value="C:plasma membrane"/>
    <property type="evidence" value="ECO:0007669"/>
    <property type="project" value="UniProtKB-SubCell"/>
</dbReference>
<evidence type="ECO:0000256" key="1">
    <source>
        <dbReference type="ARBA" id="ARBA00004651"/>
    </source>
</evidence>
<evidence type="ECO:0000256" key="2">
    <source>
        <dbReference type="ARBA" id="ARBA00007040"/>
    </source>
</evidence>
<gene>
    <name evidence="9" type="primary">slc7a-10</name>
</gene>
<dbReference type="GO" id="GO:0015179">
    <property type="term" value="F:L-amino acid transmembrane transporter activity"/>
    <property type="evidence" value="ECO:0007669"/>
    <property type="project" value="TreeGrafter"/>
</dbReference>
<feature type="transmembrane region" description="Helical" evidence="8">
    <location>
        <begin position="63"/>
        <end position="85"/>
    </location>
</feature>
<dbReference type="Gene3D" id="1.20.1740.10">
    <property type="entry name" value="Amino acid/polyamine transporter I"/>
    <property type="match status" value="1"/>
</dbReference>
<feature type="transmembrane region" description="Helical" evidence="8">
    <location>
        <begin position="30"/>
        <end position="51"/>
    </location>
</feature>
<evidence type="ECO:0000256" key="7">
    <source>
        <dbReference type="ARBA" id="ARBA00023136"/>
    </source>
</evidence>
<dbReference type="EMBL" id="KT163504">
    <property type="protein sequence ID" value="AKN21454.1"/>
    <property type="molecule type" value="mRNA"/>
</dbReference>
<dbReference type="FunFam" id="1.20.1740.10:FF:000003">
    <property type="entry name" value="Y+L amino acid transporter 1 isoform X1"/>
    <property type="match status" value="1"/>
</dbReference>